<dbReference type="InterPro" id="IPR023606">
    <property type="entry name" value="CoA-Trfase_III_dom_1_sf"/>
</dbReference>
<evidence type="ECO:0000313" key="3">
    <source>
        <dbReference type="Proteomes" id="UP001597145"/>
    </source>
</evidence>
<dbReference type="RefSeq" id="WP_343982647.1">
    <property type="nucleotide sequence ID" value="NZ_BAAAJG010000015.1"/>
</dbReference>
<keyword evidence="3" id="KW-1185">Reference proteome</keyword>
<name>A0ABW4FZ55_9PSEU</name>
<dbReference type="SUPFAM" id="SSF89796">
    <property type="entry name" value="CoA-transferase family III (CaiB/BaiF)"/>
    <property type="match status" value="1"/>
</dbReference>
<dbReference type="PANTHER" id="PTHR48207">
    <property type="entry name" value="SUCCINATE--HYDROXYMETHYLGLUTARATE COA-TRANSFERASE"/>
    <property type="match status" value="1"/>
</dbReference>
<protein>
    <submittedName>
        <fullName evidence="2">CoA transferase</fullName>
    </submittedName>
</protein>
<dbReference type="InterPro" id="IPR003673">
    <property type="entry name" value="CoA-Trfase_fam_III"/>
</dbReference>
<dbReference type="InterPro" id="IPR050483">
    <property type="entry name" value="CoA-transferase_III_domain"/>
</dbReference>
<dbReference type="Proteomes" id="UP001597145">
    <property type="component" value="Unassembled WGS sequence"/>
</dbReference>
<reference evidence="3" key="1">
    <citation type="journal article" date="2019" name="Int. J. Syst. Evol. Microbiol.">
        <title>The Global Catalogue of Microorganisms (GCM) 10K type strain sequencing project: providing services to taxonomists for standard genome sequencing and annotation.</title>
        <authorList>
            <consortium name="The Broad Institute Genomics Platform"/>
            <consortium name="The Broad Institute Genome Sequencing Center for Infectious Disease"/>
            <person name="Wu L."/>
            <person name="Ma J."/>
        </authorList>
    </citation>
    <scope>NUCLEOTIDE SEQUENCE [LARGE SCALE GENOMIC DNA]</scope>
    <source>
        <strain evidence="3">JCM 12165</strain>
    </source>
</reference>
<gene>
    <name evidence="2" type="ORF">ACFSCY_36565</name>
</gene>
<keyword evidence="1 2" id="KW-0808">Transferase</keyword>
<comment type="caution">
    <text evidence="2">The sequence shown here is derived from an EMBL/GenBank/DDBJ whole genome shotgun (WGS) entry which is preliminary data.</text>
</comment>
<sequence length="136" mass="14450">MLGRPDLESDARFAVNADRMRHRDELTAELESALTKRQSDELVASLLDAGVPAAPIQDYRQACDDPHTTARGMVVTMEHPVEGKVIGLGIPVKMSATPGAIRRAAPMLGQHTDEVLAEAGFSAEQSSSLRSSGAVA</sequence>
<evidence type="ECO:0000256" key="1">
    <source>
        <dbReference type="ARBA" id="ARBA00022679"/>
    </source>
</evidence>
<accession>A0ABW4FZ55</accession>
<dbReference type="InterPro" id="IPR044855">
    <property type="entry name" value="CoA-Trfase_III_dom3_sf"/>
</dbReference>
<dbReference type="PANTHER" id="PTHR48207:SF3">
    <property type="entry name" value="SUCCINATE--HYDROXYMETHYLGLUTARATE COA-TRANSFERASE"/>
    <property type="match status" value="1"/>
</dbReference>
<dbReference type="EMBL" id="JBHUCP010000047">
    <property type="protein sequence ID" value="MFD1534941.1"/>
    <property type="molecule type" value="Genomic_DNA"/>
</dbReference>
<evidence type="ECO:0000313" key="2">
    <source>
        <dbReference type="EMBL" id="MFD1534941.1"/>
    </source>
</evidence>
<organism evidence="2 3">
    <name type="scientific">Pseudonocardia aurantiaca</name>
    <dbReference type="NCBI Taxonomy" id="75290"/>
    <lineage>
        <taxon>Bacteria</taxon>
        <taxon>Bacillati</taxon>
        <taxon>Actinomycetota</taxon>
        <taxon>Actinomycetes</taxon>
        <taxon>Pseudonocardiales</taxon>
        <taxon>Pseudonocardiaceae</taxon>
        <taxon>Pseudonocardia</taxon>
    </lineage>
</organism>
<proteinExistence type="predicted"/>
<dbReference type="Gene3D" id="3.40.50.10540">
    <property type="entry name" value="Crotonobetainyl-coa:carnitine coa-transferase, domain 1"/>
    <property type="match status" value="1"/>
</dbReference>
<dbReference type="Pfam" id="PF02515">
    <property type="entry name" value="CoA_transf_3"/>
    <property type="match status" value="1"/>
</dbReference>
<dbReference type="Gene3D" id="3.30.1540.10">
    <property type="entry name" value="formyl-coa transferase, domain 3"/>
    <property type="match status" value="1"/>
</dbReference>
<dbReference type="GO" id="GO:0016740">
    <property type="term" value="F:transferase activity"/>
    <property type="evidence" value="ECO:0007669"/>
    <property type="project" value="UniProtKB-KW"/>
</dbReference>